<proteinExistence type="predicted"/>
<accession>A0ABT2GJI9</accession>
<keyword evidence="4" id="KW-1185">Reference proteome</keyword>
<dbReference type="RefSeq" id="WP_259487838.1">
    <property type="nucleotide sequence ID" value="NZ_JANTEZ010000011.1"/>
</dbReference>
<dbReference type="Pfam" id="PF14258">
    <property type="entry name" value="DUF4350"/>
    <property type="match status" value="1"/>
</dbReference>
<reference evidence="3" key="1">
    <citation type="submission" date="2022-08" db="EMBL/GenBank/DDBJ databases">
        <authorList>
            <person name="Deng Y."/>
            <person name="Han X.-F."/>
            <person name="Zhang Y.-Q."/>
        </authorList>
    </citation>
    <scope>NUCLEOTIDE SEQUENCE</scope>
    <source>
        <strain evidence="3">CPCC 205716</strain>
    </source>
</reference>
<evidence type="ECO:0000313" key="3">
    <source>
        <dbReference type="EMBL" id="MCS5716333.1"/>
    </source>
</evidence>
<sequence>MSIAPAEAITETPRLRTTLRRRLFWIAAIVLAILGALFTVFSSASGIPDGERFSIGNAGATGSRAVAEVLRQQGVDVVEATTLDEARSAVEEAGGRAGILFSDASGYLDDDGRDAVRALAEGGADLVLVEPGSDELESMADGIANAGAAADDSTVGAGCALPAAERAGTISQPSWAYRLLDADAEATRADTVRCFPAGDDSYSLLQQPAGAGTVTVLGAGDALTNDSVALQGNAALVLGLLGTHETLVWYQPGYEDFDGATPTLGELTPGWVTPVILVLLLTTVAAGIWRGRRFGPVVVENLPVTVRASETMEGRARLYARQSAHGRALDALRIGTISRLTTALNLPRYADVVEVSRSVANSTGRGVDEVYDILVGAVPRSERELLDYSDRLLVLEQQVAANTPR</sequence>
<gene>
    <name evidence="3" type="ORF">NVV95_17435</name>
</gene>
<feature type="transmembrane region" description="Helical" evidence="1">
    <location>
        <begin position="23"/>
        <end position="44"/>
    </location>
</feature>
<keyword evidence="1" id="KW-0812">Transmembrane</keyword>
<evidence type="ECO:0000259" key="2">
    <source>
        <dbReference type="Pfam" id="PF14258"/>
    </source>
</evidence>
<feature type="transmembrane region" description="Helical" evidence="1">
    <location>
        <begin position="271"/>
        <end position="289"/>
    </location>
</feature>
<dbReference type="InterPro" id="IPR025646">
    <property type="entry name" value="DUF4350"/>
</dbReference>
<keyword evidence="1" id="KW-0472">Membrane</keyword>
<evidence type="ECO:0000256" key="1">
    <source>
        <dbReference type="SAM" id="Phobius"/>
    </source>
</evidence>
<comment type="caution">
    <text evidence="3">The sequence shown here is derived from an EMBL/GenBank/DDBJ whole genome shotgun (WGS) entry which is preliminary data.</text>
</comment>
<name>A0ABT2GJI9_9MICO</name>
<protein>
    <submittedName>
        <fullName evidence="3">DUF4350 domain-containing protein</fullName>
    </submittedName>
</protein>
<organism evidence="3 4">
    <name type="scientific">Herbiconiux gentiana</name>
    <dbReference type="NCBI Taxonomy" id="2970912"/>
    <lineage>
        <taxon>Bacteria</taxon>
        <taxon>Bacillati</taxon>
        <taxon>Actinomycetota</taxon>
        <taxon>Actinomycetes</taxon>
        <taxon>Micrococcales</taxon>
        <taxon>Microbacteriaceae</taxon>
        <taxon>Herbiconiux</taxon>
    </lineage>
</organism>
<dbReference type="Proteomes" id="UP001165580">
    <property type="component" value="Unassembled WGS sequence"/>
</dbReference>
<dbReference type="EMBL" id="JANTEZ010000011">
    <property type="protein sequence ID" value="MCS5716333.1"/>
    <property type="molecule type" value="Genomic_DNA"/>
</dbReference>
<evidence type="ECO:0000313" key="4">
    <source>
        <dbReference type="Proteomes" id="UP001165580"/>
    </source>
</evidence>
<keyword evidence="1" id="KW-1133">Transmembrane helix</keyword>
<feature type="domain" description="DUF4350" evidence="2">
    <location>
        <begin position="57"/>
        <end position="241"/>
    </location>
</feature>